<comment type="caution">
    <text evidence="2">The sequence shown here is derived from an EMBL/GenBank/DDBJ whole genome shotgun (WGS) entry which is preliminary data.</text>
</comment>
<dbReference type="SUPFAM" id="SSF53474">
    <property type="entry name" value="alpha/beta-Hydrolases"/>
    <property type="match status" value="1"/>
</dbReference>
<protein>
    <recommendedName>
        <fullName evidence="1">AB hydrolase-1 domain-containing protein</fullName>
    </recommendedName>
</protein>
<dbReference type="RefSeq" id="WP_010758184.1">
    <property type="nucleotide sequence ID" value="NZ_ASWD01000001.1"/>
</dbReference>
<reference evidence="2 3" key="1">
    <citation type="submission" date="2013-02" db="EMBL/GenBank/DDBJ databases">
        <title>The Genome Sequence of Enterococcus pallens BAA-351.</title>
        <authorList>
            <consortium name="The Broad Institute Genome Sequencing Platform"/>
            <consortium name="The Broad Institute Genome Sequencing Center for Infectious Disease"/>
            <person name="Earl A.M."/>
            <person name="Gilmore M.S."/>
            <person name="Lebreton F."/>
            <person name="Walker B."/>
            <person name="Young S.K."/>
            <person name="Zeng Q."/>
            <person name="Gargeya S."/>
            <person name="Fitzgerald M."/>
            <person name="Haas B."/>
            <person name="Abouelleil A."/>
            <person name="Alvarado L."/>
            <person name="Arachchi H.M."/>
            <person name="Berlin A.M."/>
            <person name="Chapman S.B."/>
            <person name="Dewar J."/>
            <person name="Goldberg J."/>
            <person name="Griggs A."/>
            <person name="Gujja S."/>
            <person name="Hansen M."/>
            <person name="Howarth C."/>
            <person name="Imamovic A."/>
            <person name="Larimer J."/>
            <person name="McCowan C."/>
            <person name="Murphy C."/>
            <person name="Neiman D."/>
            <person name="Pearson M."/>
            <person name="Priest M."/>
            <person name="Roberts A."/>
            <person name="Saif S."/>
            <person name="Shea T."/>
            <person name="Sisk P."/>
            <person name="Sykes S."/>
            <person name="Wortman J."/>
            <person name="Nusbaum C."/>
            <person name="Birren B."/>
        </authorList>
    </citation>
    <scope>NUCLEOTIDE SEQUENCE [LARGE SCALE GENOMIC DNA]</scope>
    <source>
        <strain evidence="2 3">ATCC BAA-351</strain>
    </source>
</reference>
<dbReference type="EMBL" id="AJAQ01000033">
    <property type="protein sequence ID" value="EOH91900.1"/>
    <property type="molecule type" value="Genomic_DNA"/>
</dbReference>
<dbReference type="Pfam" id="PF12697">
    <property type="entry name" value="Abhydrolase_6"/>
    <property type="match status" value="1"/>
</dbReference>
<dbReference type="OrthoDB" id="1817159at2"/>
<evidence type="ECO:0000313" key="2">
    <source>
        <dbReference type="EMBL" id="EOH91900.1"/>
    </source>
</evidence>
<dbReference type="PANTHER" id="PTHR43329">
    <property type="entry name" value="EPOXIDE HYDROLASE"/>
    <property type="match status" value="1"/>
</dbReference>
<name>R2S8P5_9ENTE</name>
<gene>
    <name evidence="2" type="ORF">UAU_03202</name>
</gene>
<accession>R2S8P5</accession>
<dbReference type="InterPro" id="IPR000073">
    <property type="entry name" value="AB_hydrolase_1"/>
</dbReference>
<sequence>MKIPGKLVTVNQQKMHVFYQETDCSQPTIVLLAGSGTACPTYDFKPLWRLLSKHYSVAVVERPGYGWSETTEQPRDIDTMLEETREALKQAKIKGPFVPAAHSMSGLEAIYWAQKYSEEVAAIIGLDMAVPTAYEQLKLPKTFGLTVSIAHLLRRPAASLMVKSHPVVKNGWLTKEEQTAMKQITAQQLLSKNMVDEIHYVQSNAEKTTAGKCPQIPVLCILSNDKGNLKTVPRWGAVHREYFAGNQQTEFVELACGHYVHSEQPEQVAKAIEAFIH</sequence>
<dbReference type="Proteomes" id="UP000013782">
    <property type="component" value="Unassembled WGS sequence"/>
</dbReference>
<dbReference type="eggNOG" id="COG0596">
    <property type="taxonomic scope" value="Bacteria"/>
</dbReference>
<evidence type="ECO:0000313" key="3">
    <source>
        <dbReference type="Proteomes" id="UP000013782"/>
    </source>
</evidence>
<dbReference type="Gene3D" id="3.40.50.1820">
    <property type="entry name" value="alpha/beta hydrolase"/>
    <property type="match status" value="1"/>
</dbReference>
<dbReference type="PATRIC" id="fig|1158607.3.peg.3191"/>
<proteinExistence type="predicted"/>
<dbReference type="HOGENOM" id="CLU_020336_9_2_9"/>
<organism evidence="2 3">
    <name type="scientific">Enterococcus pallens ATCC BAA-351</name>
    <dbReference type="NCBI Taxonomy" id="1158607"/>
    <lineage>
        <taxon>Bacteria</taxon>
        <taxon>Bacillati</taxon>
        <taxon>Bacillota</taxon>
        <taxon>Bacilli</taxon>
        <taxon>Lactobacillales</taxon>
        <taxon>Enterococcaceae</taxon>
        <taxon>Enterococcus</taxon>
    </lineage>
</organism>
<dbReference type="STRING" id="160454.RV10_GL004938"/>
<evidence type="ECO:0000259" key="1">
    <source>
        <dbReference type="Pfam" id="PF12697"/>
    </source>
</evidence>
<keyword evidence="3" id="KW-1185">Reference proteome</keyword>
<feature type="domain" description="AB hydrolase-1" evidence="1">
    <location>
        <begin position="29"/>
        <end position="271"/>
    </location>
</feature>
<dbReference type="InterPro" id="IPR029058">
    <property type="entry name" value="AB_hydrolase_fold"/>
</dbReference>
<dbReference type="AlphaFoldDB" id="R2S8P5"/>